<dbReference type="InterPro" id="IPR015391">
    <property type="entry name" value="SurA_N"/>
</dbReference>
<comment type="subcellular location">
    <subcellularLocation>
        <location evidence="7">Periplasm</location>
    </subcellularLocation>
    <text evidence="7">Is capable of associating with the outer membrane.</text>
</comment>
<keyword evidence="1 7" id="KW-0732">Signal</keyword>
<dbReference type="InterPro" id="IPR050280">
    <property type="entry name" value="OMP_Chaperone_SurA"/>
</dbReference>
<name>A0A840BR61_9RHOO</name>
<dbReference type="GO" id="GO:0050821">
    <property type="term" value="P:protein stabilization"/>
    <property type="evidence" value="ECO:0007669"/>
    <property type="project" value="InterPro"/>
</dbReference>
<gene>
    <name evidence="7" type="primary">surA</name>
    <name evidence="10" type="ORF">GGR36_002205</name>
</gene>
<evidence type="ECO:0000313" key="10">
    <source>
        <dbReference type="EMBL" id="MBB4012897.1"/>
    </source>
</evidence>
<dbReference type="GO" id="GO:0042277">
    <property type="term" value="F:peptide binding"/>
    <property type="evidence" value="ECO:0007669"/>
    <property type="project" value="InterPro"/>
</dbReference>
<protein>
    <recommendedName>
        <fullName evidence="7">Chaperone SurA</fullName>
    </recommendedName>
    <alternativeName>
        <fullName evidence="7">Peptidyl-prolyl cis-trans isomerase SurA</fullName>
        <shortName evidence="7">PPIase SurA</shortName>
        <ecNumber evidence="7">5.2.1.8</ecNumber>
    </alternativeName>
    <alternativeName>
        <fullName evidence="7">Rotamase SurA</fullName>
    </alternativeName>
</protein>
<evidence type="ECO:0000256" key="2">
    <source>
        <dbReference type="ARBA" id="ARBA00022737"/>
    </source>
</evidence>
<dbReference type="GO" id="GO:0003755">
    <property type="term" value="F:peptidyl-prolyl cis-trans isomerase activity"/>
    <property type="evidence" value="ECO:0007669"/>
    <property type="project" value="UniProtKB-UniRule"/>
</dbReference>
<dbReference type="SUPFAM" id="SSF109998">
    <property type="entry name" value="Triger factor/SurA peptide-binding domain-like"/>
    <property type="match status" value="1"/>
</dbReference>
<comment type="domain">
    <text evidence="7">The PPIase activity resides only in the second parvulin domain. The N-terminal region and the C-terminal tail are necessary and sufficient for the chaperone activity of SurA. The PPIase activity is dispensable for SurA to function as a chaperone. The N-terminal region and the C-terminal tail are also required for porin recognition.</text>
</comment>
<dbReference type="PANTHER" id="PTHR47637">
    <property type="entry name" value="CHAPERONE SURA"/>
    <property type="match status" value="1"/>
</dbReference>
<dbReference type="GO" id="GO:0051082">
    <property type="term" value="F:unfolded protein binding"/>
    <property type="evidence" value="ECO:0007669"/>
    <property type="project" value="UniProtKB-UniRule"/>
</dbReference>
<dbReference type="Gene3D" id="3.10.50.40">
    <property type="match status" value="2"/>
</dbReference>
<sequence length="433" mass="48386" precursor="true">MKSMFRTLFGSLALLLCVGAVAAPQQIDGIAAVVNDEVITARELEARVQQASRQLQKQGTQLPPADVFARQMLERMIYERVQLQFARETSVRVDDATLERATQRIAENNKMNITQFRAALEKDGMSWTGFREDIRNEMTLGRLREREVETRVIVTDAEVDAFLAAQTATSSQEVMVAHILLRAPDSATPQQWSKLQARAESLLARAQAGEDFTKLAAGNSDAPDALSGGNLGWRRIDRLPTLYADAIRLLKPGALTQVLRSPAGLHIVKLIDSRGGSDNETATVQRTHVRHILIKTSDKVSDAEARQRLEQLRDRLVQGGNFAELAKRYSNDGSAPKGGDLGWINPGDTVPEFERAMNALPIDEISQPVQSPFGWHLIQVTERKTEDVSGERRRNQARAALRERKSDEAFDDFVRQLRDRAFVELRPPYNTPL</sequence>
<dbReference type="InterPro" id="IPR023058">
    <property type="entry name" value="PPIase_PpiC_CS"/>
</dbReference>
<evidence type="ECO:0000256" key="6">
    <source>
        <dbReference type="ARBA" id="ARBA00023235"/>
    </source>
</evidence>
<keyword evidence="2 7" id="KW-0677">Repeat</keyword>
<dbReference type="InterPro" id="IPR023034">
    <property type="entry name" value="PPIase_SurA"/>
</dbReference>
<dbReference type="RefSeq" id="WP_183634664.1">
    <property type="nucleotide sequence ID" value="NZ_BAABLE010000011.1"/>
</dbReference>
<keyword evidence="11" id="KW-1185">Reference proteome</keyword>
<dbReference type="Pfam" id="PF09312">
    <property type="entry name" value="SurA_N"/>
    <property type="match status" value="1"/>
</dbReference>
<dbReference type="Pfam" id="PF13616">
    <property type="entry name" value="Rotamase_3"/>
    <property type="match status" value="1"/>
</dbReference>
<dbReference type="EC" id="5.2.1.8" evidence="7"/>
<dbReference type="SUPFAM" id="SSF54534">
    <property type="entry name" value="FKBP-like"/>
    <property type="match status" value="2"/>
</dbReference>
<evidence type="ECO:0000256" key="7">
    <source>
        <dbReference type="HAMAP-Rule" id="MF_01183"/>
    </source>
</evidence>
<organism evidence="10 11">
    <name type="scientific">Niveibacterium umoris</name>
    <dbReference type="NCBI Taxonomy" id="1193620"/>
    <lineage>
        <taxon>Bacteria</taxon>
        <taxon>Pseudomonadati</taxon>
        <taxon>Pseudomonadota</taxon>
        <taxon>Betaproteobacteria</taxon>
        <taxon>Rhodocyclales</taxon>
        <taxon>Rhodocyclaceae</taxon>
        <taxon>Niveibacterium</taxon>
    </lineage>
</organism>
<feature type="coiled-coil region" evidence="8">
    <location>
        <begin position="34"/>
        <end position="61"/>
    </location>
</feature>
<dbReference type="EMBL" id="JACIET010000001">
    <property type="protein sequence ID" value="MBB4012897.1"/>
    <property type="molecule type" value="Genomic_DNA"/>
</dbReference>
<keyword evidence="8" id="KW-0175">Coiled coil</keyword>
<comment type="caution">
    <text evidence="10">The sequence shown here is derived from an EMBL/GenBank/DDBJ whole genome shotgun (WGS) entry which is preliminary data.</text>
</comment>
<dbReference type="HAMAP" id="MF_01183">
    <property type="entry name" value="Chaperone_SurA"/>
    <property type="match status" value="1"/>
</dbReference>
<dbReference type="Pfam" id="PF00639">
    <property type="entry name" value="Rotamase"/>
    <property type="match status" value="1"/>
</dbReference>
<dbReference type="InterPro" id="IPR046357">
    <property type="entry name" value="PPIase_dom_sf"/>
</dbReference>
<dbReference type="PANTHER" id="PTHR47637:SF1">
    <property type="entry name" value="CHAPERONE SURA"/>
    <property type="match status" value="1"/>
</dbReference>
<comment type="catalytic activity">
    <reaction evidence="7">
        <text>[protein]-peptidylproline (omega=180) = [protein]-peptidylproline (omega=0)</text>
        <dbReference type="Rhea" id="RHEA:16237"/>
        <dbReference type="Rhea" id="RHEA-COMP:10747"/>
        <dbReference type="Rhea" id="RHEA-COMP:10748"/>
        <dbReference type="ChEBI" id="CHEBI:83833"/>
        <dbReference type="ChEBI" id="CHEBI:83834"/>
        <dbReference type="EC" id="5.2.1.8"/>
    </reaction>
</comment>
<dbReference type="InterPro" id="IPR027304">
    <property type="entry name" value="Trigger_fact/SurA_dom_sf"/>
</dbReference>
<dbReference type="GO" id="GO:0006457">
    <property type="term" value="P:protein folding"/>
    <property type="evidence" value="ECO:0007669"/>
    <property type="project" value="UniProtKB-UniRule"/>
</dbReference>
<proteinExistence type="inferred from homology"/>
<comment type="function">
    <text evidence="7">Chaperone involved in the correct folding and assembly of outer membrane proteins. Recognizes specific patterns of aromatic residues and the orientation of their side chains, which are found more frequently in integral outer membrane proteins. May act in both early periplasmic and late outer membrane-associated steps of protein maturation.</text>
</comment>
<accession>A0A840BR61</accession>
<dbReference type="InterPro" id="IPR000297">
    <property type="entry name" value="PPIase_PpiC"/>
</dbReference>
<feature type="signal peptide" evidence="7">
    <location>
        <begin position="1"/>
        <end position="22"/>
    </location>
</feature>
<dbReference type="PROSITE" id="PS50198">
    <property type="entry name" value="PPIC_PPIASE_2"/>
    <property type="match status" value="2"/>
</dbReference>
<dbReference type="Proteomes" id="UP000561045">
    <property type="component" value="Unassembled WGS sequence"/>
</dbReference>
<evidence type="ECO:0000256" key="1">
    <source>
        <dbReference type="ARBA" id="ARBA00022729"/>
    </source>
</evidence>
<feature type="domain" description="PpiC" evidence="9">
    <location>
        <begin position="171"/>
        <end position="272"/>
    </location>
</feature>
<dbReference type="GO" id="GO:0043165">
    <property type="term" value="P:Gram-negative-bacterium-type cell outer membrane assembly"/>
    <property type="evidence" value="ECO:0007669"/>
    <property type="project" value="InterPro"/>
</dbReference>
<keyword evidence="6 7" id="KW-0413">Isomerase</keyword>
<feature type="chain" id="PRO_5033192957" description="Chaperone SurA" evidence="7">
    <location>
        <begin position="23"/>
        <end position="433"/>
    </location>
</feature>
<evidence type="ECO:0000256" key="8">
    <source>
        <dbReference type="SAM" id="Coils"/>
    </source>
</evidence>
<dbReference type="GO" id="GO:0030288">
    <property type="term" value="C:outer membrane-bounded periplasmic space"/>
    <property type="evidence" value="ECO:0007669"/>
    <property type="project" value="InterPro"/>
</dbReference>
<evidence type="ECO:0000313" key="11">
    <source>
        <dbReference type="Proteomes" id="UP000561045"/>
    </source>
</evidence>
<evidence type="ECO:0000256" key="4">
    <source>
        <dbReference type="ARBA" id="ARBA00023110"/>
    </source>
</evidence>
<evidence type="ECO:0000259" key="9">
    <source>
        <dbReference type="PROSITE" id="PS50198"/>
    </source>
</evidence>
<feature type="domain" description="PpiC" evidence="9">
    <location>
        <begin position="284"/>
        <end position="382"/>
    </location>
</feature>
<evidence type="ECO:0000256" key="5">
    <source>
        <dbReference type="ARBA" id="ARBA00023186"/>
    </source>
</evidence>
<dbReference type="PROSITE" id="PS01096">
    <property type="entry name" value="PPIC_PPIASE_1"/>
    <property type="match status" value="1"/>
</dbReference>
<evidence type="ECO:0000256" key="3">
    <source>
        <dbReference type="ARBA" id="ARBA00022764"/>
    </source>
</evidence>
<keyword evidence="4 7" id="KW-0697">Rotamase</keyword>
<dbReference type="AlphaFoldDB" id="A0A840BR61"/>
<dbReference type="Gene3D" id="1.10.4030.10">
    <property type="entry name" value="Porin chaperone SurA, peptide-binding domain"/>
    <property type="match status" value="1"/>
</dbReference>
<keyword evidence="3 7" id="KW-0574">Periplasm</keyword>
<keyword evidence="5 7" id="KW-0143">Chaperone</keyword>
<reference evidence="10 11" key="1">
    <citation type="submission" date="2020-08" db="EMBL/GenBank/DDBJ databases">
        <title>Genomic Encyclopedia of Type Strains, Phase IV (KMG-IV): sequencing the most valuable type-strain genomes for metagenomic binning, comparative biology and taxonomic classification.</title>
        <authorList>
            <person name="Goeker M."/>
        </authorList>
    </citation>
    <scope>NUCLEOTIDE SEQUENCE [LARGE SCALE GENOMIC DNA]</scope>
    <source>
        <strain evidence="10 11">DSM 106739</strain>
    </source>
</reference>